<dbReference type="RefSeq" id="WP_084585401.1">
    <property type="nucleotide sequence ID" value="NZ_CP066075.1"/>
</dbReference>
<gene>
    <name evidence="1" type="ORF">I6I06_12445</name>
</gene>
<organism evidence="1 2">
    <name type="scientific">Paraburkholderia ginsengisoli</name>
    <dbReference type="NCBI Taxonomy" id="311231"/>
    <lineage>
        <taxon>Bacteria</taxon>
        <taxon>Pseudomonadati</taxon>
        <taxon>Pseudomonadota</taxon>
        <taxon>Betaproteobacteria</taxon>
        <taxon>Burkholderiales</taxon>
        <taxon>Burkholderiaceae</taxon>
        <taxon>Paraburkholderia</taxon>
    </lineage>
</organism>
<reference evidence="1 2" key="1">
    <citation type="submission" date="2020-12" db="EMBL/GenBank/DDBJ databases">
        <title>FDA dAtabase for Regulatory Grade micrObial Sequences (FDA-ARGOS): Supporting development and validation of Infectious Disease Dx tests.</title>
        <authorList>
            <person name="Nelson B."/>
            <person name="Plummer A."/>
            <person name="Tallon L."/>
            <person name="Sadzewicz L."/>
            <person name="Zhao X."/>
            <person name="Boylan J."/>
            <person name="Ott S."/>
            <person name="Bowen H."/>
            <person name="Vavikolanu K."/>
            <person name="Mehta A."/>
            <person name="Aluvathingal J."/>
            <person name="Nadendla S."/>
            <person name="Myers T."/>
            <person name="Yan Y."/>
            <person name="Sichtig H."/>
        </authorList>
    </citation>
    <scope>NUCLEOTIDE SEQUENCE [LARGE SCALE GENOMIC DNA]</scope>
    <source>
        <strain evidence="1 2">FDAARGOS_1049</strain>
    </source>
</reference>
<evidence type="ECO:0000313" key="2">
    <source>
        <dbReference type="Proteomes" id="UP000595610"/>
    </source>
</evidence>
<protein>
    <submittedName>
        <fullName evidence="1">DUF2971 domain-containing protein</fullName>
    </submittedName>
</protein>
<dbReference type="AlphaFoldDB" id="A0A7T4N0P6"/>
<name>A0A7T4N0P6_9BURK</name>
<dbReference type="KEGG" id="pgis:I6I06_12445"/>
<sequence length="309" mass="36088">MDMKPPPRRLYKYRSFSTHTLRMVSEAEVFFAKPATFNDPFDCNPTVFVDVEWKEVERLWKSIALKQLGRERAVDAMSSYRYSATEDGGKYADGADGTRAYTQFLVRDIDAFLKQQFKDFGVFSAASRWDNPLMWSHYAEEHRGICVEYLTDDHRCQVLGPVDYNSSRYVNVSDLIEWLLRRSTSAKKKIFDQYFFAKAPQWKYEREWRAVSKTNGKQDRPFRIGSVHFGLRCDAAIVTTIVKLFAESREEPKFYKVTSRDDGFKLARYQIDPWEIEAFGLRESAHFAMDDFEFDPMTATGEISGRTLK</sequence>
<dbReference type="Pfam" id="PF11185">
    <property type="entry name" value="DUF2971"/>
    <property type="match status" value="1"/>
</dbReference>
<proteinExistence type="predicted"/>
<dbReference type="InterPro" id="IPR021352">
    <property type="entry name" value="DUF2971"/>
</dbReference>
<accession>A0A7T4N0P6</accession>
<keyword evidence="2" id="KW-1185">Reference proteome</keyword>
<evidence type="ECO:0000313" key="1">
    <source>
        <dbReference type="EMBL" id="QQC63117.1"/>
    </source>
</evidence>
<dbReference type="EMBL" id="CP066075">
    <property type="protein sequence ID" value="QQC63117.1"/>
    <property type="molecule type" value="Genomic_DNA"/>
</dbReference>
<dbReference type="Proteomes" id="UP000595610">
    <property type="component" value="Chromosome 1"/>
</dbReference>